<dbReference type="EMBL" id="CAJNYV010002326">
    <property type="protein sequence ID" value="CAF3470212.1"/>
    <property type="molecule type" value="Genomic_DNA"/>
</dbReference>
<protein>
    <submittedName>
        <fullName evidence="1">Uncharacterized protein</fullName>
    </submittedName>
</protein>
<dbReference type="EMBL" id="CAJOBS010011092">
    <property type="protein sequence ID" value="CAF4943826.1"/>
    <property type="molecule type" value="Genomic_DNA"/>
</dbReference>
<dbReference type="AlphaFoldDB" id="A0A818F6A2"/>
<evidence type="ECO:0000313" key="1">
    <source>
        <dbReference type="EMBL" id="CAF3470212.1"/>
    </source>
</evidence>
<dbReference type="Proteomes" id="UP000663865">
    <property type="component" value="Unassembled WGS sequence"/>
</dbReference>
<dbReference type="Proteomes" id="UP000663862">
    <property type="component" value="Unassembled WGS sequence"/>
</dbReference>
<evidence type="ECO:0000313" key="6">
    <source>
        <dbReference type="Proteomes" id="UP000663873"/>
    </source>
</evidence>
<evidence type="ECO:0000313" key="5">
    <source>
        <dbReference type="Proteomes" id="UP000663865"/>
    </source>
</evidence>
<reference evidence="1" key="1">
    <citation type="submission" date="2021-02" db="EMBL/GenBank/DDBJ databases">
        <authorList>
            <person name="Nowell W R."/>
        </authorList>
    </citation>
    <scope>NUCLEOTIDE SEQUENCE</scope>
</reference>
<keyword evidence="6" id="KW-1185">Reference proteome</keyword>
<sequence>THAEKNVKFQDDANAKQRAKIALETVNELFIDRISPQEDDAKFADVWPIGNIWGILKKILYAQNNFRVFNG</sequence>
<dbReference type="EMBL" id="CAJOBQ010012486">
    <property type="protein sequence ID" value="CAF4714057.1"/>
    <property type="molecule type" value="Genomic_DNA"/>
</dbReference>
<feature type="non-terminal residue" evidence="1">
    <location>
        <position position="1"/>
    </location>
</feature>
<dbReference type="Proteomes" id="UP000663838">
    <property type="component" value="Unassembled WGS sequence"/>
</dbReference>
<gene>
    <name evidence="1" type="ORF">KIK155_LOCUS13760</name>
    <name evidence="4" type="ORF">TOA249_LOCUS33525</name>
    <name evidence="2" type="ORF">TSG867_LOCUS33837</name>
    <name evidence="3" type="ORF">UJA718_LOCUS36991</name>
</gene>
<name>A0A818F6A2_9BILA</name>
<accession>A0A818F6A2</accession>
<comment type="caution">
    <text evidence="1">The sequence shown here is derived from an EMBL/GenBank/DDBJ whole genome shotgun (WGS) entry which is preliminary data.</text>
</comment>
<dbReference type="Proteomes" id="UP000663873">
    <property type="component" value="Unassembled WGS sequence"/>
</dbReference>
<evidence type="ECO:0000313" key="3">
    <source>
        <dbReference type="EMBL" id="CAF4715919.1"/>
    </source>
</evidence>
<organism evidence="1 5">
    <name type="scientific">Rotaria socialis</name>
    <dbReference type="NCBI Taxonomy" id="392032"/>
    <lineage>
        <taxon>Eukaryota</taxon>
        <taxon>Metazoa</taxon>
        <taxon>Spiralia</taxon>
        <taxon>Gnathifera</taxon>
        <taxon>Rotifera</taxon>
        <taxon>Eurotatoria</taxon>
        <taxon>Bdelloidea</taxon>
        <taxon>Philodinida</taxon>
        <taxon>Philodinidae</taxon>
        <taxon>Rotaria</taxon>
    </lineage>
</organism>
<dbReference type="EMBL" id="CAJOBP010036242">
    <property type="protein sequence ID" value="CAF4715919.1"/>
    <property type="molecule type" value="Genomic_DNA"/>
</dbReference>
<evidence type="ECO:0000313" key="2">
    <source>
        <dbReference type="EMBL" id="CAF4714057.1"/>
    </source>
</evidence>
<proteinExistence type="predicted"/>
<evidence type="ECO:0000313" key="4">
    <source>
        <dbReference type="EMBL" id="CAF4943826.1"/>
    </source>
</evidence>